<proteinExistence type="predicted"/>
<dbReference type="EMBL" id="SNWR01000001">
    <property type="protein sequence ID" value="TDO36867.1"/>
    <property type="molecule type" value="Genomic_DNA"/>
</dbReference>
<comment type="caution">
    <text evidence="4">The sequence shown here is derived from an EMBL/GenBank/DDBJ whole genome shotgun (WGS) entry which is preliminary data.</text>
</comment>
<dbReference type="SUPFAM" id="SSF49742">
    <property type="entry name" value="PHM/PNGase F"/>
    <property type="match status" value="2"/>
</dbReference>
<evidence type="ECO:0000256" key="1">
    <source>
        <dbReference type="ARBA" id="ARBA00023157"/>
    </source>
</evidence>
<dbReference type="Pfam" id="PF03712">
    <property type="entry name" value="Cu2_monoox_C"/>
    <property type="match status" value="1"/>
</dbReference>
<organism evidence="4 5">
    <name type="scientific">Paractinoplanes brasiliensis</name>
    <dbReference type="NCBI Taxonomy" id="52695"/>
    <lineage>
        <taxon>Bacteria</taxon>
        <taxon>Bacillati</taxon>
        <taxon>Actinomycetota</taxon>
        <taxon>Actinomycetes</taxon>
        <taxon>Micromonosporales</taxon>
        <taxon>Micromonosporaceae</taxon>
        <taxon>Paractinoplanes</taxon>
    </lineage>
</organism>
<dbReference type="Gene3D" id="2.60.120.230">
    <property type="match status" value="1"/>
</dbReference>
<sequence length="385" mass="40768">MTVAVASCSTGSDDAAETKAAAPSATGPHGGHAASPPPAAPARAGEHFKTLSISAPYTPQPPAGATDDYRCFILDPQFEGTPYLTGSQVIPQNADLVHHAILFQVQPQNAADARKHDQDTPGQGWTCFGNAGLDGGAERDDDAAWIASWAPGTVETLLAPNLGYKMPPKGLLVLQIHYNLLAVGDAAGGTDQSSIRLRYNDGKAAMTPLSTELIFAPVELPCTPAESGPLCDRAAAMADVKKRFGPDATDVIDQLGMLCNGGKTPRPGLVQQCDNPVTTPLTIHAMGPHMHLLGKSMKVELNPGTATAQTLLDVPDYDFDNQAFQPMPDPVTVKPGDILRMTCTYETERRKLLPQLNKTEPRFVVWAEGTADEMCLGIMVSAPPQ</sequence>
<feature type="compositionally biased region" description="Low complexity" evidence="2">
    <location>
        <begin position="18"/>
        <end position="34"/>
    </location>
</feature>
<dbReference type="PANTHER" id="PTHR10157:SF23">
    <property type="entry name" value="MOXD1 HOMOLOG 1"/>
    <property type="match status" value="1"/>
</dbReference>
<dbReference type="GO" id="GO:0005507">
    <property type="term" value="F:copper ion binding"/>
    <property type="evidence" value="ECO:0007669"/>
    <property type="project" value="InterPro"/>
</dbReference>
<keyword evidence="1" id="KW-1015">Disulfide bond</keyword>
<accession>A0A4R6JM07</accession>
<protein>
    <submittedName>
        <fullName evidence="4">Copper type II ascorbate-dependent monooxygenase-like protein</fullName>
    </submittedName>
</protein>
<dbReference type="InterPro" id="IPR008977">
    <property type="entry name" value="PHM/PNGase_F_dom_sf"/>
</dbReference>
<evidence type="ECO:0000259" key="3">
    <source>
        <dbReference type="Pfam" id="PF03712"/>
    </source>
</evidence>
<dbReference type="RefSeq" id="WP_239080396.1">
    <property type="nucleotide sequence ID" value="NZ_BOMD01000071.1"/>
</dbReference>
<evidence type="ECO:0000313" key="5">
    <source>
        <dbReference type="Proteomes" id="UP000294901"/>
    </source>
</evidence>
<dbReference type="InterPro" id="IPR036939">
    <property type="entry name" value="Cu2_ascorb_mOase_N_sf"/>
</dbReference>
<keyword evidence="5" id="KW-1185">Reference proteome</keyword>
<reference evidence="4 5" key="1">
    <citation type="submission" date="2019-03" db="EMBL/GenBank/DDBJ databases">
        <title>Sequencing the genomes of 1000 actinobacteria strains.</title>
        <authorList>
            <person name="Klenk H.-P."/>
        </authorList>
    </citation>
    <scope>NUCLEOTIDE SEQUENCE [LARGE SCALE GENOMIC DNA]</scope>
    <source>
        <strain evidence="4 5">DSM 43805</strain>
    </source>
</reference>
<dbReference type="InterPro" id="IPR014784">
    <property type="entry name" value="Cu2_ascorb_mOase-like_C"/>
</dbReference>
<gene>
    <name evidence="4" type="ORF">C8E87_0451</name>
</gene>
<keyword evidence="4" id="KW-0503">Monooxygenase</keyword>
<dbReference type="InterPro" id="IPR024548">
    <property type="entry name" value="Cu2_monoox_C"/>
</dbReference>
<feature type="domain" description="Copper type II ascorbate-dependent monooxygenase C-terminal" evidence="3">
    <location>
        <begin position="280"/>
        <end position="375"/>
    </location>
</feature>
<evidence type="ECO:0000256" key="2">
    <source>
        <dbReference type="SAM" id="MobiDB-lite"/>
    </source>
</evidence>
<evidence type="ECO:0000313" key="4">
    <source>
        <dbReference type="EMBL" id="TDO36867.1"/>
    </source>
</evidence>
<dbReference type="PANTHER" id="PTHR10157">
    <property type="entry name" value="DOPAMINE BETA HYDROXYLASE RELATED"/>
    <property type="match status" value="1"/>
</dbReference>
<dbReference type="Gene3D" id="2.60.120.310">
    <property type="entry name" value="Copper type II, ascorbate-dependent monooxygenase, N-terminal domain"/>
    <property type="match status" value="1"/>
</dbReference>
<dbReference type="GO" id="GO:0004500">
    <property type="term" value="F:dopamine beta-monooxygenase activity"/>
    <property type="evidence" value="ECO:0007669"/>
    <property type="project" value="InterPro"/>
</dbReference>
<dbReference type="AlphaFoldDB" id="A0A4R6JM07"/>
<name>A0A4R6JM07_9ACTN</name>
<dbReference type="InterPro" id="IPR000945">
    <property type="entry name" value="DBH-like"/>
</dbReference>
<dbReference type="Proteomes" id="UP000294901">
    <property type="component" value="Unassembled WGS sequence"/>
</dbReference>
<keyword evidence="4" id="KW-0560">Oxidoreductase</keyword>
<feature type="region of interest" description="Disordered" evidence="2">
    <location>
        <begin position="1"/>
        <end position="43"/>
    </location>
</feature>